<dbReference type="EMBL" id="APPH01000001">
    <property type="protein sequence ID" value="ENV11500.1"/>
    <property type="molecule type" value="Genomic_DNA"/>
</dbReference>
<name>N8XWS7_9GAMM</name>
<dbReference type="Gene3D" id="3.40.50.410">
    <property type="entry name" value="von Willebrand factor, type A domain"/>
    <property type="match status" value="1"/>
</dbReference>
<dbReference type="SUPFAM" id="SSF53300">
    <property type="entry name" value="vWA-like"/>
    <property type="match status" value="1"/>
</dbReference>
<evidence type="ECO:0000259" key="1">
    <source>
        <dbReference type="PROSITE" id="PS50234"/>
    </source>
</evidence>
<accession>N8XWS7</accession>
<protein>
    <recommendedName>
        <fullName evidence="1">VWFA domain-containing protein</fullName>
    </recommendedName>
</protein>
<feature type="domain" description="VWFA" evidence="1">
    <location>
        <begin position="215"/>
        <end position="388"/>
    </location>
</feature>
<dbReference type="InterPro" id="IPR002035">
    <property type="entry name" value="VWF_A"/>
</dbReference>
<dbReference type="PROSITE" id="PS50234">
    <property type="entry name" value="VWFA"/>
    <property type="match status" value="1"/>
</dbReference>
<dbReference type="Pfam" id="PF00092">
    <property type="entry name" value="VWA"/>
    <property type="match status" value="1"/>
</dbReference>
<proteinExistence type="predicted"/>
<organism evidence="2 3">
    <name type="scientific">Acinetobacter higginsii</name>
    <dbReference type="NCBI Taxonomy" id="70347"/>
    <lineage>
        <taxon>Bacteria</taxon>
        <taxon>Pseudomonadati</taxon>
        <taxon>Pseudomonadota</taxon>
        <taxon>Gammaproteobacteria</taxon>
        <taxon>Moraxellales</taxon>
        <taxon>Moraxellaceae</taxon>
        <taxon>Acinetobacter</taxon>
    </lineage>
</organism>
<dbReference type="InterPro" id="IPR036465">
    <property type="entry name" value="vWFA_dom_sf"/>
</dbReference>
<dbReference type="PROSITE" id="PS51257">
    <property type="entry name" value="PROKAR_LIPOPROTEIN"/>
    <property type="match status" value="1"/>
</dbReference>
<evidence type="ECO:0000313" key="2">
    <source>
        <dbReference type="EMBL" id="ENV11500.1"/>
    </source>
</evidence>
<dbReference type="Proteomes" id="UP000013209">
    <property type="component" value="Unassembled WGS sequence"/>
</dbReference>
<dbReference type="HOGENOM" id="CLU_610642_0_0_6"/>
<dbReference type="CDD" id="cd00198">
    <property type="entry name" value="vWFA"/>
    <property type="match status" value="1"/>
</dbReference>
<dbReference type="AlphaFoldDB" id="N8XWS7"/>
<dbReference type="STRING" id="1144672.F966_00055"/>
<reference evidence="2 3" key="1">
    <citation type="submission" date="2013-02" db="EMBL/GenBank/DDBJ databases">
        <title>The Genome Sequence of Acinetobacter sp. CIP 56.2.</title>
        <authorList>
            <consortium name="The Broad Institute Genome Sequencing Platform"/>
            <consortium name="The Broad Institute Genome Sequencing Center for Infectious Disease"/>
            <person name="Cerqueira G."/>
            <person name="Feldgarden M."/>
            <person name="Courvalin P."/>
            <person name="Perichon B."/>
            <person name="Grillot-Courvalin C."/>
            <person name="Clermont D."/>
            <person name="Rocha E."/>
            <person name="Yoon E.-J."/>
            <person name="Nemec A."/>
            <person name="Walker B."/>
            <person name="Young S.K."/>
            <person name="Zeng Q."/>
            <person name="Gargeya S."/>
            <person name="Fitzgerald M."/>
            <person name="Haas B."/>
            <person name="Abouelleil A."/>
            <person name="Alvarado L."/>
            <person name="Arachchi H.M."/>
            <person name="Berlin A.M."/>
            <person name="Chapman S.B."/>
            <person name="Dewar J."/>
            <person name="Goldberg J."/>
            <person name="Griggs A."/>
            <person name="Gujja S."/>
            <person name="Hansen M."/>
            <person name="Howarth C."/>
            <person name="Imamovic A."/>
            <person name="Larimer J."/>
            <person name="McCowan C."/>
            <person name="Murphy C."/>
            <person name="Neiman D."/>
            <person name="Pearson M."/>
            <person name="Priest M."/>
            <person name="Roberts A."/>
            <person name="Saif S."/>
            <person name="Shea T."/>
            <person name="Sisk P."/>
            <person name="Sykes S."/>
            <person name="Wortman J."/>
            <person name="Nusbaum C."/>
            <person name="Birren B."/>
        </authorList>
    </citation>
    <scope>NUCLEOTIDE SEQUENCE [LARGE SCALE GENOMIC DNA]</scope>
    <source>
        <strain evidence="2 3">CIP 56.2</strain>
    </source>
</reference>
<dbReference type="RefSeq" id="WP_004801329.1">
    <property type="nucleotide sequence ID" value="NZ_KB849438.1"/>
</dbReference>
<evidence type="ECO:0000313" key="3">
    <source>
        <dbReference type="Proteomes" id="UP000013209"/>
    </source>
</evidence>
<sequence>MKYSILSVLVGSLLLVGCGGGGGSDTNQNTSDLKCSNTQYIEGQGCKDKSLQSILDFNLPDLIIGKKVTLNAKSNLGLKVTYNNQTPKVCSISGNILTPLKEGTCTVQAVQNGNEKILAALPLTLSKKVGEANLPVTAFRNDKSTILSPISAIIENEFYFIGSDGTFINPQPSDFKLEAINWTIPNSNRIVQQNFIVKTIDCSSTTETFAKGAYSAMMLFDRSGSMNSNDPNDETLTAGRVFVDVMQANDQAMVSAFPKSTINNRPNEFNLYGNFSSDKNNIKQAINSVGKPDGNTPLYASIISSIDYTSKNGSNINKAVLAFTDGIASDKEKINIAISNSNRLGVPIFPIGLKDGDSSELSRIARETKGSFFYAIDVKQLSTIYKSLSEILRGNGRSCKVTLQTDLSDNRAEFTQSTNKIWSLTRSVNIDGVSVPIVWRQNFDVVAL</sequence>
<gene>
    <name evidence="2" type="ORF">F966_00055</name>
</gene>
<dbReference type="eggNOG" id="COG2304">
    <property type="taxonomic scope" value="Bacteria"/>
</dbReference>
<comment type="caution">
    <text evidence="2">The sequence shown here is derived from an EMBL/GenBank/DDBJ whole genome shotgun (WGS) entry which is preliminary data.</text>
</comment>
<dbReference type="PATRIC" id="fig|1144672.3.peg.54"/>
<dbReference type="SMART" id="SM00327">
    <property type="entry name" value="VWA"/>
    <property type="match status" value="1"/>
</dbReference>